<sequence>MANKTREARDLLSEFKVLRTESKADAVKILAAISQDIGPIDFLERIWVQEAAFYTWDTMRYRRVKTGILDNALTKALERILNRVKFPGPLSMNGKLHLEDRKASEILAHEWLNDPEGRRRVLSLLEEAGFDESAIEAEAYTMVAKDLENADRMLKAAQEGRDKALRSLAKYRKSLAAHVRRNSDRVLAADEAPSIANVPVN</sequence>
<dbReference type="Proteomes" id="UP000189796">
    <property type="component" value="Chromosome I"/>
</dbReference>
<reference evidence="1 2" key="1">
    <citation type="submission" date="2016-11" db="EMBL/GenBank/DDBJ databases">
        <authorList>
            <person name="Jaros S."/>
            <person name="Januszkiewicz K."/>
            <person name="Wedrychowicz H."/>
        </authorList>
    </citation>
    <scope>NUCLEOTIDE SEQUENCE [LARGE SCALE GENOMIC DNA]</scope>
    <source>
        <strain evidence="1 2">GAS138</strain>
    </source>
</reference>
<evidence type="ECO:0000313" key="1">
    <source>
        <dbReference type="EMBL" id="SHH72090.1"/>
    </source>
</evidence>
<evidence type="ECO:0000313" key="2">
    <source>
        <dbReference type="Proteomes" id="UP000189796"/>
    </source>
</evidence>
<accession>A0A1M5VA32</accession>
<dbReference type="EMBL" id="LT670817">
    <property type="protein sequence ID" value="SHH72090.1"/>
    <property type="molecule type" value="Genomic_DNA"/>
</dbReference>
<proteinExistence type="predicted"/>
<organism evidence="1 2">
    <name type="scientific">Bradyrhizobium erythrophlei</name>
    <dbReference type="NCBI Taxonomy" id="1437360"/>
    <lineage>
        <taxon>Bacteria</taxon>
        <taxon>Pseudomonadati</taxon>
        <taxon>Pseudomonadota</taxon>
        <taxon>Alphaproteobacteria</taxon>
        <taxon>Hyphomicrobiales</taxon>
        <taxon>Nitrobacteraceae</taxon>
        <taxon>Bradyrhizobium</taxon>
    </lineage>
</organism>
<name>A0A1M5VA32_9BRAD</name>
<dbReference type="AlphaFoldDB" id="A0A1M5VA32"/>
<gene>
    <name evidence="1" type="ORF">SAMN05443248_5857</name>
</gene>
<dbReference type="RefSeq" id="WP_154072565.1">
    <property type="nucleotide sequence ID" value="NZ_LT670817.1"/>
</dbReference>
<protein>
    <submittedName>
        <fullName evidence="1">Uncharacterized protein</fullName>
    </submittedName>
</protein>
<dbReference type="OrthoDB" id="8020496at2"/>